<proteinExistence type="predicted"/>
<reference evidence="3" key="1">
    <citation type="journal article" date="2013" name="Nat. Genet.">
        <title>The draft genomes of soft-shell turtle and green sea turtle yield insights into the development and evolution of the turtle-specific body plan.</title>
        <authorList>
            <person name="Wang Z."/>
            <person name="Pascual-Anaya J."/>
            <person name="Zadissa A."/>
            <person name="Li W."/>
            <person name="Niimura Y."/>
            <person name="Huang Z."/>
            <person name="Li C."/>
            <person name="White S."/>
            <person name="Xiong Z."/>
            <person name="Fang D."/>
            <person name="Wang B."/>
            <person name="Ming Y."/>
            <person name="Chen Y."/>
            <person name="Zheng Y."/>
            <person name="Kuraku S."/>
            <person name="Pignatelli M."/>
            <person name="Herrero J."/>
            <person name="Beal K."/>
            <person name="Nozawa M."/>
            <person name="Li Q."/>
            <person name="Wang J."/>
            <person name="Zhang H."/>
            <person name="Yu L."/>
            <person name="Shigenobu S."/>
            <person name="Wang J."/>
            <person name="Liu J."/>
            <person name="Flicek P."/>
            <person name="Searle S."/>
            <person name="Wang J."/>
            <person name="Kuratani S."/>
            <person name="Yin Y."/>
            <person name="Aken B."/>
            <person name="Zhang G."/>
            <person name="Irie N."/>
        </authorList>
    </citation>
    <scope>NUCLEOTIDE SEQUENCE [LARGE SCALE GENOMIC DNA]</scope>
</reference>
<dbReference type="Gene3D" id="2.10.50.10">
    <property type="entry name" value="Tumor Necrosis Factor Receptor, subunit A, domain 2"/>
    <property type="match status" value="1"/>
</dbReference>
<dbReference type="GO" id="GO:0005031">
    <property type="term" value="F:tumor necrosis factor receptor activity"/>
    <property type="evidence" value="ECO:0007669"/>
    <property type="project" value="TreeGrafter"/>
</dbReference>
<accession>M7B8N4</accession>
<evidence type="ECO:0000313" key="2">
    <source>
        <dbReference type="EMBL" id="EMP24617.1"/>
    </source>
</evidence>
<dbReference type="GO" id="GO:0043066">
    <property type="term" value="P:negative regulation of apoptotic process"/>
    <property type="evidence" value="ECO:0007669"/>
    <property type="project" value="TreeGrafter"/>
</dbReference>
<dbReference type="GO" id="GO:0009897">
    <property type="term" value="C:external side of plasma membrane"/>
    <property type="evidence" value="ECO:0007669"/>
    <property type="project" value="TreeGrafter"/>
</dbReference>
<sequence length="206" mass="22261">MGIPGDSRPILEVGSFKLADCTKDNKTSNCKPCEEGSTFMDHYNSLHMCRRCKSCDSELDKKKRKDFDVTNQMLPRVVHKPPTSEVEPLVYTGVPVLPSELDSSHPLGPKPYPPGYADKHILLLFQRTSESAVPVPGTALQESAPSLKPYPPLGQHASVFPPACQRAVFPVCCRSSSGTGSAGLPSQNFISETLPSGTFGEGECPD</sequence>
<dbReference type="GO" id="GO:0031265">
    <property type="term" value="C:CD95 death-inducing signaling complex"/>
    <property type="evidence" value="ECO:0007669"/>
    <property type="project" value="TreeGrafter"/>
</dbReference>
<evidence type="ECO:0000313" key="3">
    <source>
        <dbReference type="Proteomes" id="UP000031443"/>
    </source>
</evidence>
<protein>
    <submittedName>
        <fullName evidence="2">Uncharacterized protein</fullName>
    </submittedName>
</protein>
<dbReference type="EMBL" id="KB599767">
    <property type="protein sequence ID" value="EMP24617.1"/>
    <property type="molecule type" value="Genomic_DNA"/>
</dbReference>
<dbReference type="PANTHER" id="PTHR46874">
    <property type="entry name" value="TUMOR NECROSIS FACTOR RECEPTOR SUPERFAMILY MEMBER 6"/>
    <property type="match status" value="1"/>
</dbReference>
<dbReference type="GO" id="GO:0045121">
    <property type="term" value="C:membrane raft"/>
    <property type="evidence" value="ECO:0007669"/>
    <property type="project" value="TreeGrafter"/>
</dbReference>
<name>M7B8N4_CHEMY</name>
<keyword evidence="3" id="KW-1185">Reference proteome</keyword>
<organism evidence="2 3">
    <name type="scientific">Chelonia mydas</name>
    <name type="common">Green sea-turtle</name>
    <name type="synonym">Chelonia agassizi</name>
    <dbReference type="NCBI Taxonomy" id="8469"/>
    <lineage>
        <taxon>Eukaryota</taxon>
        <taxon>Metazoa</taxon>
        <taxon>Chordata</taxon>
        <taxon>Craniata</taxon>
        <taxon>Vertebrata</taxon>
        <taxon>Euteleostomi</taxon>
        <taxon>Archelosauria</taxon>
        <taxon>Testudinata</taxon>
        <taxon>Testudines</taxon>
        <taxon>Cryptodira</taxon>
        <taxon>Durocryptodira</taxon>
        <taxon>Americhelydia</taxon>
        <taxon>Chelonioidea</taxon>
        <taxon>Cheloniidae</taxon>
        <taxon>Chelonia</taxon>
    </lineage>
</organism>
<evidence type="ECO:0000256" key="1">
    <source>
        <dbReference type="SAM" id="MobiDB-lite"/>
    </source>
</evidence>
<feature type="region of interest" description="Disordered" evidence="1">
    <location>
        <begin position="178"/>
        <end position="206"/>
    </location>
</feature>
<dbReference type="GO" id="GO:0097192">
    <property type="term" value="P:extrinsic apoptotic signaling pathway in absence of ligand"/>
    <property type="evidence" value="ECO:0007669"/>
    <property type="project" value="TreeGrafter"/>
</dbReference>
<dbReference type="PANTHER" id="PTHR46874:SF1">
    <property type="entry name" value="TUMOR NECROSIS FACTOR RECEPTOR SUPERFAMILY MEMBER 6"/>
    <property type="match status" value="1"/>
</dbReference>
<feature type="compositionally biased region" description="Polar residues" evidence="1">
    <location>
        <begin position="178"/>
        <end position="196"/>
    </location>
</feature>
<dbReference type="GO" id="GO:0006924">
    <property type="term" value="P:activation-induced cell death of T cells"/>
    <property type="evidence" value="ECO:0007669"/>
    <property type="project" value="TreeGrafter"/>
</dbReference>
<dbReference type="GO" id="GO:0032872">
    <property type="term" value="P:regulation of stress-activated MAPK cascade"/>
    <property type="evidence" value="ECO:0007669"/>
    <property type="project" value="TreeGrafter"/>
</dbReference>
<dbReference type="AlphaFoldDB" id="M7B8N4"/>
<dbReference type="SUPFAM" id="SSF57586">
    <property type="entry name" value="TNF receptor-like"/>
    <property type="match status" value="1"/>
</dbReference>
<dbReference type="eggNOG" id="ENOG502S0SV">
    <property type="taxonomic scope" value="Eukaryota"/>
</dbReference>
<dbReference type="GO" id="GO:0097527">
    <property type="term" value="P:necroptotic signaling pathway"/>
    <property type="evidence" value="ECO:0007669"/>
    <property type="project" value="TreeGrafter"/>
</dbReference>
<dbReference type="GO" id="GO:0097049">
    <property type="term" value="P:motor neuron apoptotic process"/>
    <property type="evidence" value="ECO:0007669"/>
    <property type="project" value="TreeGrafter"/>
</dbReference>
<gene>
    <name evidence="2" type="ORF">UY3_18312</name>
</gene>
<dbReference type="Proteomes" id="UP000031443">
    <property type="component" value="Unassembled WGS sequence"/>
</dbReference>
<dbReference type="STRING" id="8469.M7B8N4"/>